<evidence type="ECO:0000256" key="4">
    <source>
        <dbReference type="ARBA" id="ARBA00022771"/>
    </source>
</evidence>
<dbReference type="CDD" id="cd20065">
    <property type="entry name" value="FH_FOXP2"/>
    <property type="match status" value="1"/>
</dbReference>
<dbReference type="FunFam" id="1.10.10.10:FF:000010">
    <property type="entry name" value="Forkhead box P2 isoform B"/>
    <property type="match status" value="1"/>
</dbReference>
<feature type="DNA-binding region" description="Fork-head" evidence="10">
    <location>
        <begin position="272"/>
        <end position="345"/>
    </location>
</feature>
<keyword evidence="8" id="KW-0804">Transcription</keyword>
<gene>
    <name evidence="13" type="ORF">ElyMa_001966800</name>
</gene>
<feature type="compositionally biased region" description="Basic and acidic residues" evidence="11">
    <location>
        <begin position="584"/>
        <end position="612"/>
    </location>
</feature>
<evidence type="ECO:0000256" key="2">
    <source>
        <dbReference type="ARBA" id="ARBA00022491"/>
    </source>
</evidence>
<dbReference type="InterPro" id="IPR047412">
    <property type="entry name" value="FH_FOXP1_P2"/>
</dbReference>
<keyword evidence="4" id="KW-0863">Zinc-finger</keyword>
<keyword evidence="3" id="KW-0479">Metal-binding</keyword>
<keyword evidence="6" id="KW-0805">Transcription regulation</keyword>
<dbReference type="PRINTS" id="PR00053">
    <property type="entry name" value="FORKHEAD"/>
</dbReference>
<proteinExistence type="predicted"/>
<evidence type="ECO:0000256" key="9">
    <source>
        <dbReference type="ARBA" id="ARBA00023242"/>
    </source>
</evidence>
<protein>
    <submittedName>
        <fullName evidence="13">Forkhead box protein P1</fullName>
    </submittedName>
</protein>
<dbReference type="Proteomes" id="UP000762676">
    <property type="component" value="Unassembled WGS sequence"/>
</dbReference>
<feature type="region of interest" description="Disordered" evidence="11">
    <location>
        <begin position="807"/>
        <end position="880"/>
    </location>
</feature>
<dbReference type="GO" id="GO:0005634">
    <property type="term" value="C:nucleus"/>
    <property type="evidence" value="ECO:0007669"/>
    <property type="project" value="UniProtKB-SubCell"/>
</dbReference>
<evidence type="ECO:0000256" key="5">
    <source>
        <dbReference type="ARBA" id="ARBA00022833"/>
    </source>
</evidence>
<feature type="compositionally biased region" description="Basic and acidic residues" evidence="11">
    <location>
        <begin position="651"/>
        <end position="674"/>
    </location>
</feature>
<dbReference type="SMART" id="SM00339">
    <property type="entry name" value="FH"/>
    <property type="match status" value="1"/>
</dbReference>
<keyword evidence="9 10" id="KW-0539">Nucleus</keyword>
<name>A0AAV4F0K8_9GAST</name>
<evidence type="ECO:0000256" key="7">
    <source>
        <dbReference type="ARBA" id="ARBA00023125"/>
    </source>
</evidence>
<dbReference type="EMBL" id="BMAT01004014">
    <property type="protein sequence ID" value="GFR66311.1"/>
    <property type="molecule type" value="Genomic_DNA"/>
</dbReference>
<dbReference type="Gene3D" id="1.10.10.10">
    <property type="entry name" value="Winged helix-like DNA-binding domain superfamily/Winged helix DNA-binding domain"/>
    <property type="match status" value="1"/>
</dbReference>
<feature type="compositionally biased region" description="Gly residues" evidence="11">
    <location>
        <begin position="197"/>
        <end position="208"/>
    </location>
</feature>
<dbReference type="PANTHER" id="PTHR45796">
    <property type="entry name" value="FORKHEAD BOX P, ISOFORM C"/>
    <property type="match status" value="1"/>
</dbReference>
<dbReference type="GO" id="GO:0008270">
    <property type="term" value="F:zinc ion binding"/>
    <property type="evidence" value="ECO:0007669"/>
    <property type="project" value="UniProtKB-KW"/>
</dbReference>
<keyword evidence="14" id="KW-1185">Reference proteome</keyword>
<feature type="region of interest" description="Disordered" evidence="11">
    <location>
        <begin position="1"/>
        <end position="114"/>
    </location>
</feature>
<feature type="domain" description="Fork-head" evidence="12">
    <location>
        <begin position="272"/>
        <end position="345"/>
    </location>
</feature>
<dbReference type="GO" id="GO:0000981">
    <property type="term" value="F:DNA-binding transcription factor activity, RNA polymerase II-specific"/>
    <property type="evidence" value="ECO:0007669"/>
    <property type="project" value="TreeGrafter"/>
</dbReference>
<dbReference type="InterPro" id="IPR036388">
    <property type="entry name" value="WH-like_DNA-bd_sf"/>
</dbReference>
<dbReference type="SUPFAM" id="SSF46785">
    <property type="entry name" value="Winged helix' DNA-binding domain"/>
    <property type="match status" value="1"/>
</dbReference>
<dbReference type="PANTHER" id="PTHR45796:SF4">
    <property type="entry name" value="FORKHEAD BOX P, ISOFORM C"/>
    <property type="match status" value="1"/>
</dbReference>
<feature type="compositionally biased region" description="Polar residues" evidence="11">
    <location>
        <begin position="718"/>
        <end position="727"/>
    </location>
</feature>
<sequence>MTDHLHQQSVLPQAPAPHHHHHSQQPQSYHHQQHLHQPHQHHQQQQQQQPHPSLVPPPTTTGGGGGGRGESPPPPALQHPSHHHHPHHHHHGTSQPFGLSSSSSPSSSSGLPPHLAASLSLSLASSMGLTPTAQLSPQMSGHDIKPTDLMPPLLGKPALLNPFTGTPFLPHGAMGLPGAPLLPTLPPSHRPPPLVSSGGGPVGGGGGASSHRPPSSGTPTSRGDASGGGGGGGRGGVDGSGPVRRRVSDKCNLPISTEIQRNREFYKSTDVRPPFTYASLIRQAIIESPHRQLTLNEIYQWFQATFAYFRRNEATWKNAVRHNLSLHKCFMRVENVKGAVWTVDELEFYKRRPQKLAGGMKTSPVSDPSSYNDSISASFRAALGDGALGLLGTPGCGPAQLATDQESAEDLSMKPMPGLTSASTLRHGGFPSGRFGEAELMMRIKQEVQDVYPDMDFSNPAPTMGPGSQRHPSASSSPSSSRDHYQAKRNFHSVSPHREPGETGIDPCGVKVKAGQMVMDPDLMDEYDTEEGVENVSEDYMRAKRARLAQSDNVDEDDISRVRSGMVNEEDDGRYCDGHSAEVRETRDDRHDGIDKEIGSGEPRKEEVRRGLAESTSFKPDKHMAGRIGDPQALADEDKEGEVFLNDETEAEKALRAVQEKLEREQAEDLRADSETPVVNTDKLQNGYKHNRMHVEKETNNSVASLREGYPEDEGNAVFSSLSSQFSPPGGSPENDLPEGRNGDEPNSNDHFLSCDGQGLFSEENVDKMNTKNHLNNEGFSYSPINFSTASFLGSDSLARKPYQNGLVSKDSHDKGDSYCGNTNLRTNSNEFNDSLTTPTKEHNEGGFSPSSMSRPFVVQLPDTEPTFPTSQHRSPPLDS</sequence>
<keyword evidence="7 10" id="KW-0238">DNA-binding</keyword>
<evidence type="ECO:0000256" key="3">
    <source>
        <dbReference type="ARBA" id="ARBA00022723"/>
    </source>
</evidence>
<keyword evidence="2" id="KW-0678">Repressor</keyword>
<feature type="compositionally biased region" description="Gly residues" evidence="11">
    <location>
        <begin position="225"/>
        <end position="239"/>
    </location>
</feature>
<feature type="compositionally biased region" description="Low complexity" evidence="11">
    <location>
        <begin position="98"/>
        <end position="114"/>
    </location>
</feature>
<dbReference type="Pfam" id="PF00250">
    <property type="entry name" value="Forkhead"/>
    <property type="match status" value="1"/>
</dbReference>
<feature type="compositionally biased region" description="Low complexity" evidence="11">
    <location>
        <begin position="43"/>
        <end position="52"/>
    </location>
</feature>
<dbReference type="PROSITE" id="PS00658">
    <property type="entry name" value="FORK_HEAD_2"/>
    <property type="match status" value="1"/>
</dbReference>
<feature type="region of interest" description="Disordered" evidence="11">
    <location>
        <begin position="180"/>
        <end position="250"/>
    </location>
</feature>
<evidence type="ECO:0000259" key="12">
    <source>
        <dbReference type="PROSITE" id="PS50039"/>
    </source>
</evidence>
<dbReference type="InterPro" id="IPR030456">
    <property type="entry name" value="TF_fork_head_CS_2"/>
</dbReference>
<accession>A0AAV4F0K8</accession>
<dbReference type="InterPro" id="IPR001766">
    <property type="entry name" value="Fork_head_dom"/>
</dbReference>
<organism evidence="13 14">
    <name type="scientific">Elysia marginata</name>
    <dbReference type="NCBI Taxonomy" id="1093978"/>
    <lineage>
        <taxon>Eukaryota</taxon>
        <taxon>Metazoa</taxon>
        <taxon>Spiralia</taxon>
        <taxon>Lophotrochozoa</taxon>
        <taxon>Mollusca</taxon>
        <taxon>Gastropoda</taxon>
        <taxon>Heterobranchia</taxon>
        <taxon>Euthyneura</taxon>
        <taxon>Panpulmonata</taxon>
        <taxon>Sacoglossa</taxon>
        <taxon>Placobranchoidea</taxon>
        <taxon>Plakobranchidae</taxon>
        <taxon>Elysia</taxon>
    </lineage>
</organism>
<feature type="compositionally biased region" description="Pro residues" evidence="11">
    <location>
        <begin position="183"/>
        <end position="194"/>
    </location>
</feature>
<dbReference type="InterPro" id="IPR036390">
    <property type="entry name" value="WH_DNA-bd_sf"/>
</dbReference>
<feature type="compositionally biased region" description="Polar residues" evidence="11">
    <location>
        <begin position="820"/>
        <end position="839"/>
    </location>
</feature>
<dbReference type="GO" id="GO:0000978">
    <property type="term" value="F:RNA polymerase II cis-regulatory region sequence-specific DNA binding"/>
    <property type="evidence" value="ECO:0007669"/>
    <property type="project" value="TreeGrafter"/>
</dbReference>
<feature type="compositionally biased region" description="Low complexity" evidence="11">
    <location>
        <begin position="209"/>
        <end position="224"/>
    </location>
</feature>
<dbReference type="PROSITE" id="PS50039">
    <property type="entry name" value="FORK_HEAD_3"/>
    <property type="match status" value="1"/>
</dbReference>
<feature type="region of interest" description="Disordered" evidence="11">
    <location>
        <begin position="453"/>
        <end position="509"/>
    </location>
</feature>
<dbReference type="InterPro" id="IPR050998">
    <property type="entry name" value="FOXP"/>
</dbReference>
<evidence type="ECO:0000256" key="11">
    <source>
        <dbReference type="SAM" id="MobiDB-lite"/>
    </source>
</evidence>
<keyword evidence="5" id="KW-0862">Zinc</keyword>
<feature type="compositionally biased region" description="Basic residues" evidence="11">
    <location>
        <begin position="80"/>
        <end position="92"/>
    </location>
</feature>
<feature type="region of interest" description="Disordered" evidence="11">
    <location>
        <begin position="584"/>
        <end position="780"/>
    </location>
</feature>
<evidence type="ECO:0000256" key="1">
    <source>
        <dbReference type="ARBA" id="ARBA00004123"/>
    </source>
</evidence>
<evidence type="ECO:0000256" key="10">
    <source>
        <dbReference type="PROSITE-ProRule" id="PRU00089"/>
    </source>
</evidence>
<evidence type="ECO:0000256" key="8">
    <source>
        <dbReference type="ARBA" id="ARBA00023163"/>
    </source>
</evidence>
<evidence type="ECO:0000313" key="13">
    <source>
        <dbReference type="EMBL" id="GFR66311.1"/>
    </source>
</evidence>
<dbReference type="AlphaFoldDB" id="A0AAV4F0K8"/>
<comment type="subcellular location">
    <subcellularLocation>
        <location evidence="1 10">Nucleus</location>
    </subcellularLocation>
</comment>
<reference evidence="13 14" key="1">
    <citation type="journal article" date="2021" name="Elife">
        <title>Chloroplast acquisition without the gene transfer in kleptoplastic sea slugs, Plakobranchus ocellatus.</title>
        <authorList>
            <person name="Maeda T."/>
            <person name="Takahashi S."/>
            <person name="Yoshida T."/>
            <person name="Shimamura S."/>
            <person name="Takaki Y."/>
            <person name="Nagai Y."/>
            <person name="Toyoda A."/>
            <person name="Suzuki Y."/>
            <person name="Arimoto A."/>
            <person name="Ishii H."/>
            <person name="Satoh N."/>
            <person name="Nishiyama T."/>
            <person name="Hasebe M."/>
            <person name="Maruyama T."/>
            <person name="Minagawa J."/>
            <person name="Obokata J."/>
            <person name="Shigenobu S."/>
        </authorList>
    </citation>
    <scope>NUCLEOTIDE SEQUENCE [LARGE SCALE GENOMIC DNA]</scope>
</reference>
<evidence type="ECO:0000256" key="6">
    <source>
        <dbReference type="ARBA" id="ARBA00023015"/>
    </source>
</evidence>
<comment type="caution">
    <text evidence="13">The sequence shown here is derived from an EMBL/GenBank/DDBJ whole genome shotgun (WGS) entry which is preliminary data.</text>
</comment>
<feature type="compositionally biased region" description="Acidic residues" evidence="11">
    <location>
        <begin position="635"/>
        <end position="650"/>
    </location>
</feature>
<feature type="compositionally biased region" description="Basic residues" evidence="11">
    <location>
        <begin position="31"/>
        <end position="42"/>
    </location>
</feature>
<evidence type="ECO:0000313" key="14">
    <source>
        <dbReference type="Proteomes" id="UP000762676"/>
    </source>
</evidence>